<accession>A0A1U8ESQ9</accession>
<evidence type="ECO:0000313" key="1">
    <source>
        <dbReference type="EMBL" id="PHT67926.1"/>
    </source>
</evidence>
<gene>
    <name evidence="1" type="ORF">T459_27413</name>
</gene>
<dbReference type="SUPFAM" id="SSF82199">
    <property type="entry name" value="SET domain"/>
    <property type="match status" value="1"/>
</dbReference>
<dbReference type="KEGG" id="cann:107846568"/>
<comment type="caution">
    <text evidence="1">The sequence shown here is derived from an EMBL/GenBank/DDBJ whole genome shotgun (WGS) entry which is preliminary data.</text>
</comment>
<keyword evidence="2" id="KW-1185">Reference proteome</keyword>
<proteinExistence type="predicted"/>
<dbReference type="PANTHER" id="PTHR48442">
    <property type="entry name" value="SET DOMAIN-CONTAINING PROTEIN"/>
    <property type="match status" value="1"/>
</dbReference>
<dbReference type="STRING" id="4072.A0A1U8ESQ9"/>
<dbReference type="OMA" id="KSENTWY"/>
<name>A0A1U8ESQ9_CAPAN</name>
<reference evidence="1 2" key="2">
    <citation type="journal article" date="2017" name="Genome Biol.">
        <title>New reference genome sequences of hot pepper reveal the massive evolution of plant disease-resistance genes by retroduplication.</title>
        <authorList>
            <person name="Kim S."/>
            <person name="Park J."/>
            <person name="Yeom S.I."/>
            <person name="Kim Y.M."/>
            <person name="Seo E."/>
            <person name="Kim K.T."/>
            <person name="Kim M.S."/>
            <person name="Lee J.M."/>
            <person name="Cheong K."/>
            <person name="Shin H.S."/>
            <person name="Kim S.B."/>
            <person name="Han K."/>
            <person name="Lee J."/>
            <person name="Park M."/>
            <person name="Lee H.A."/>
            <person name="Lee H.Y."/>
            <person name="Lee Y."/>
            <person name="Oh S."/>
            <person name="Lee J.H."/>
            <person name="Choi E."/>
            <person name="Choi E."/>
            <person name="Lee S.E."/>
            <person name="Jeon J."/>
            <person name="Kim H."/>
            <person name="Choi G."/>
            <person name="Song H."/>
            <person name="Lee J."/>
            <person name="Lee S.C."/>
            <person name="Kwon J.K."/>
            <person name="Lee H.Y."/>
            <person name="Koo N."/>
            <person name="Hong Y."/>
            <person name="Kim R.W."/>
            <person name="Kang W.H."/>
            <person name="Huh J.H."/>
            <person name="Kang B.C."/>
            <person name="Yang T.J."/>
            <person name="Lee Y.H."/>
            <person name="Bennetzen J.L."/>
            <person name="Choi D."/>
        </authorList>
    </citation>
    <scope>NUCLEOTIDE SEQUENCE [LARGE SCALE GENOMIC DNA]</scope>
    <source>
        <strain evidence="2">cv. CM334</strain>
    </source>
</reference>
<dbReference type="PANTHER" id="PTHR48442:SF1">
    <property type="entry name" value="SET DOMAIN-CONTAINING PROTEIN"/>
    <property type="match status" value="1"/>
</dbReference>
<dbReference type="Gramene" id="PHT67926">
    <property type="protein sequence ID" value="PHT67926"/>
    <property type="gene ID" value="T459_27413"/>
</dbReference>
<organism evidence="1 2">
    <name type="scientific">Capsicum annuum</name>
    <name type="common">Capsicum pepper</name>
    <dbReference type="NCBI Taxonomy" id="4072"/>
    <lineage>
        <taxon>Eukaryota</taxon>
        <taxon>Viridiplantae</taxon>
        <taxon>Streptophyta</taxon>
        <taxon>Embryophyta</taxon>
        <taxon>Tracheophyta</taxon>
        <taxon>Spermatophyta</taxon>
        <taxon>Magnoliopsida</taxon>
        <taxon>eudicotyledons</taxon>
        <taxon>Gunneridae</taxon>
        <taxon>Pentapetalae</taxon>
        <taxon>asterids</taxon>
        <taxon>lamiids</taxon>
        <taxon>Solanales</taxon>
        <taxon>Solanaceae</taxon>
        <taxon>Solanoideae</taxon>
        <taxon>Capsiceae</taxon>
        <taxon>Capsicum</taxon>
    </lineage>
</organism>
<dbReference type="AlphaFoldDB" id="A0A1U8ESQ9"/>
<dbReference type="Gene3D" id="2.170.270.10">
    <property type="entry name" value="SET domain"/>
    <property type="match status" value="1"/>
</dbReference>
<sequence>MKGDEIRQVLCKNDIETLDLCKNMMKQGEWPQLMVVFDPKEGFTVEADVFMRDWTIIIEYVGDVDYLNNHEADDRDITMTLLSTNDTSKDLIICPDKCSNIAHFINNKHLKSENTWYLHKYQ</sequence>
<dbReference type="Proteomes" id="UP000222542">
    <property type="component" value="Unassembled WGS sequence"/>
</dbReference>
<protein>
    <recommendedName>
        <fullName evidence="3">Histone-lysine N-methyltransferase ATXR6-like</fullName>
    </recommendedName>
</protein>
<dbReference type="SMR" id="A0A1U8ESQ9"/>
<evidence type="ECO:0000313" key="2">
    <source>
        <dbReference type="Proteomes" id="UP000222542"/>
    </source>
</evidence>
<dbReference type="OrthoDB" id="336088at2759"/>
<evidence type="ECO:0008006" key="3">
    <source>
        <dbReference type="Google" id="ProtNLM"/>
    </source>
</evidence>
<dbReference type="InterPro" id="IPR053114">
    <property type="entry name" value="ATXR5/ATXR6"/>
</dbReference>
<dbReference type="EMBL" id="AYRZ02000011">
    <property type="protein sequence ID" value="PHT67926.1"/>
    <property type="molecule type" value="Genomic_DNA"/>
</dbReference>
<dbReference type="InterPro" id="IPR046341">
    <property type="entry name" value="SET_dom_sf"/>
</dbReference>
<reference evidence="1 2" key="1">
    <citation type="journal article" date="2014" name="Nat. Genet.">
        <title>Genome sequence of the hot pepper provides insights into the evolution of pungency in Capsicum species.</title>
        <authorList>
            <person name="Kim S."/>
            <person name="Park M."/>
            <person name="Yeom S.I."/>
            <person name="Kim Y.M."/>
            <person name="Lee J.M."/>
            <person name="Lee H.A."/>
            <person name="Seo E."/>
            <person name="Choi J."/>
            <person name="Cheong K."/>
            <person name="Kim K.T."/>
            <person name="Jung K."/>
            <person name="Lee G.W."/>
            <person name="Oh S.K."/>
            <person name="Bae C."/>
            <person name="Kim S.B."/>
            <person name="Lee H.Y."/>
            <person name="Kim S.Y."/>
            <person name="Kim M.S."/>
            <person name="Kang B.C."/>
            <person name="Jo Y.D."/>
            <person name="Yang H.B."/>
            <person name="Jeong H.J."/>
            <person name="Kang W.H."/>
            <person name="Kwon J.K."/>
            <person name="Shin C."/>
            <person name="Lim J.Y."/>
            <person name="Park J.H."/>
            <person name="Huh J.H."/>
            <person name="Kim J.S."/>
            <person name="Kim B.D."/>
            <person name="Cohen O."/>
            <person name="Paran I."/>
            <person name="Suh M.C."/>
            <person name="Lee S.B."/>
            <person name="Kim Y.K."/>
            <person name="Shin Y."/>
            <person name="Noh S.J."/>
            <person name="Park J."/>
            <person name="Seo Y.S."/>
            <person name="Kwon S.Y."/>
            <person name="Kim H.A."/>
            <person name="Park J.M."/>
            <person name="Kim H.J."/>
            <person name="Choi S.B."/>
            <person name="Bosland P.W."/>
            <person name="Reeves G."/>
            <person name="Jo S.H."/>
            <person name="Lee B.W."/>
            <person name="Cho H.T."/>
            <person name="Choi H.S."/>
            <person name="Lee M.S."/>
            <person name="Yu Y."/>
            <person name="Do Choi Y."/>
            <person name="Park B.S."/>
            <person name="van Deynze A."/>
            <person name="Ashrafi H."/>
            <person name="Hill T."/>
            <person name="Kim W.T."/>
            <person name="Pai H.S."/>
            <person name="Ahn H.K."/>
            <person name="Yeam I."/>
            <person name="Giovannoni J.J."/>
            <person name="Rose J.K."/>
            <person name="Sorensen I."/>
            <person name="Lee S.J."/>
            <person name="Kim R.W."/>
            <person name="Choi I.Y."/>
            <person name="Choi B.S."/>
            <person name="Lim J.S."/>
            <person name="Lee Y.H."/>
            <person name="Choi D."/>
        </authorList>
    </citation>
    <scope>NUCLEOTIDE SEQUENCE [LARGE SCALE GENOMIC DNA]</scope>
    <source>
        <strain evidence="2">cv. CM334</strain>
    </source>
</reference>